<accession>A0A646KMN6</accession>
<dbReference type="PANTHER" id="PTHR31460">
    <property type="match status" value="1"/>
</dbReference>
<dbReference type="InterPro" id="IPR053224">
    <property type="entry name" value="Sensory_adhesion_molecule"/>
</dbReference>
<reference evidence="2 3" key="1">
    <citation type="submission" date="2019-05" db="EMBL/GenBank/DDBJ databases">
        <title>Comparative genomics and metabolomics analyses of clavulanic acid producing Streptomyces species provides insight into specialized metabolism and evolution of beta-lactam biosynthetic gene clusters.</title>
        <authorList>
            <person name="Moore M.A."/>
            <person name="Cruz-Morales P."/>
            <person name="Barona Gomez F."/>
            <person name="Kapil T."/>
        </authorList>
    </citation>
    <scope>NUCLEOTIDE SEQUENCE [LARGE SCALE GENOMIC DNA]</scope>
    <source>
        <strain evidence="2 3">NRRL 5741</strain>
    </source>
</reference>
<dbReference type="EMBL" id="VCLA01000172">
    <property type="protein sequence ID" value="MQT03584.1"/>
    <property type="molecule type" value="Genomic_DNA"/>
</dbReference>
<dbReference type="PANTHER" id="PTHR31460:SF3">
    <property type="entry name" value="MESOCENTIN"/>
    <property type="match status" value="1"/>
</dbReference>
<dbReference type="RefSeq" id="WP_153525112.1">
    <property type="nucleotide sequence ID" value="NZ_VCLA01000172.1"/>
</dbReference>
<evidence type="ECO:0000313" key="3">
    <source>
        <dbReference type="Proteomes" id="UP000419138"/>
    </source>
</evidence>
<feature type="domain" description="SMP-30/Gluconolactonase/LRE-like region" evidence="1">
    <location>
        <begin position="8"/>
        <end position="218"/>
    </location>
</feature>
<protein>
    <submittedName>
        <fullName evidence="2">Gluconolaconase</fullName>
    </submittedName>
</protein>
<name>A0A646KMN6_STRJU</name>
<evidence type="ECO:0000313" key="2">
    <source>
        <dbReference type="EMBL" id="MQT03584.1"/>
    </source>
</evidence>
<dbReference type="Pfam" id="PF08450">
    <property type="entry name" value="SGL"/>
    <property type="match status" value="1"/>
</dbReference>
<dbReference type="AlphaFoldDB" id="A0A646KMN6"/>
<dbReference type="OrthoDB" id="504981at2"/>
<dbReference type="SUPFAM" id="SSF63829">
    <property type="entry name" value="Calcium-dependent phosphotriesterase"/>
    <property type="match status" value="1"/>
</dbReference>
<dbReference type="InterPro" id="IPR015943">
    <property type="entry name" value="WD40/YVTN_repeat-like_dom_sf"/>
</dbReference>
<sequence length="297" mass="31748">VTAPGLYPEGVSWDRGRGAFIVGSSAQGTLSVVRADGSVTTLTAPFARVSVLGVHVDAPRGRVLATYTDFFFRKLGMVDTSLPPVNGVGVFDLATGAVQRLVPVSTGAAEPRTNDVTVDRHGDVYVTDTEVDTITRIGRDGGVRQVIHDERFTTDDTGPNGIVHHPGGFLLMGRYAGGRLFRVEHPRSARPRVSEVRLDRAPVSIDGLAVRPDGSVIVVANDLSLPGGLPGRDSVIVLRSTDGWRTARTVRDDTWPFGDPTTAAVTPYGDYVISGGIREILTGTPSPTPGRFQLRRR</sequence>
<dbReference type="Gene3D" id="2.130.10.10">
    <property type="entry name" value="YVTN repeat-like/Quinoprotein amine dehydrogenase"/>
    <property type="match status" value="1"/>
</dbReference>
<evidence type="ECO:0000259" key="1">
    <source>
        <dbReference type="Pfam" id="PF08450"/>
    </source>
</evidence>
<feature type="non-terminal residue" evidence="2">
    <location>
        <position position="1"/>
    </location>
</feature>
<keyword evidence="3" id="KW-1185">Reference proteome</keyword>
<dbReference type="Proteomes" id="UP000419138">
    <property type="component" value="Unassembled WGS sequence"/>
</dbReference>
<gene>
    <name evidence="2" type="ORF">FF041_26465</name>
</gene>
<comment type="caution">
    <text evidence="2">The sequence shown here is derived from an EMBL/GenBank/DDBJ whole genome shotgun (WGS) entry which is preliminary data.</text>
</comment>
<proteinExistence type="predicted"/>
<organism evidence="2 3">
    <name type="scientific">Streptomyces jumonjinensis</name>
    <dbReference type="NCBI Taxonomy" id="1945"/>
    <lineage>
        <taxon>Bacteria</taxon>
        <taxon>Bacillati</taxon>
        <taxon>Actinomycetota</taxon>
        <taxon>Actinomycetes</taxon>
        <taxon>Kitasatosporales</taxon>
        <taxon>Streptomycetaceae</taxon>
        <taxon>Streptomyces</taxon>
    </lineage>
</organism>
<dbReference type="InterPro" id="IPR013658">
    <property type="entry name" value="SGL"/>
</dbReference>